<dbReference type="EMBL" id="MN740845">
    <property type="protein sequence ID" value="QHU14720.1"/>
    <property type="molecule type" value="Genomic_DNA"/>
</dbReference>
<sequence>MSLDTIYRNLFRREAERIKLIENVHTARVKHREAYRKLTLVSPRNSKYNKTAKAVANARHASSRALSKLEKSWGRDWREAQYKIRVPERDIKEAPWFQILESKTYPKQVHLWAEQALRSIMLVVVKRPVYEKMLEYWLLGHTEPLPLLDYKHPVPLQFIASTIVSPRLSRDYKLRLKMCIMLMMGNFVIAKYFPAFAEWGFRDQEHEEFALRMNMLLEALSTEKVSAKITEVITKKRAKFVESVMPTIVGVKWKNSLKKPFPLDLVRTVKEYL</sequence>
<organism evidence="1">
    <name type="scientific">viral metagenome</name>
    <dbReference type="NCBI Taxonomy" id="1070528"/>
    <lineage>
        <taxon>unclassified sequences</taxon>
        <taxon>metagenomes</taxon>
        <taxon>organismal metagenomes</taxon>
    </lineage>
</organism>
<name>A0A6C0KDB2_9ZZZZ</name>
<dbReference type="AlphaFoldDB" id="A0A6C0KDB2"/>
<reference evidence="1" key="1">
    <citation type="journal article" date="2020" name="Nature">
        <title>Giant virus diversity and host interactions through global metagenomics.</title>
        <authorList>
            <person name="Schulz F."/>
            <person name="Roux S."/>
            <person name="Paez-Espino D."/>
            <person name="Jungbluth S."/>
            <person name="Walsh D.A."/>
            <person name="Denef V.J."/>
            <person name="McMahon K.D."/>
            <person name="Konstantinidis K.T."/>
            <person name="Eloe-Fadrosh E.A."/>
            <person name="Kyrpides N.C."/>
            <person name="Woyke T."/>
        </authorList>
    </citation>
    <scope>NUCLEOTIDE SEQUENCE</scope>
    <source>
        <strain evidence="1">GVMAG-S-1102113-126</strain>
    </source>
</reference>
<protein>
    <submittedName>
        <fullName evidence="1">Uncharacterized protein</fullName>
    </submittedName>
</protein>
<proteinExistence type="predicted"/>
<evidence type="ECO:0000313" key="1">
    <source>
        <dbReference type="EMBL" id="QHU14720.1"/>
    </source>
</evidence>
<accession>A0A6C0KDB2</accession>